<protein>
    <submittedName>
        <fullName evidence="1">Uncharacterized protein</fullName>
    </submittedName>
</protein>
<dbReference type="Proteomes" id="UP000431269">
    <property type="component" value="Chromosome"/>
</dbReference>
<name>A0A6I6MT84_9CAUL</name>
<dbReference type="EMBL" id="CP047045">
    <property type="protein sequence ID" value="QGZ94902.1"/>
    <property type="molecule type" value="Genomic_DNA"/>
</dbReference>
<keyword evidence="2" id="KW-1185">Reference proteome</keyword>
<evidence type="ECO:0000313" key="2">
    <source>
        <dbReference type="Proteomes" id="UP000431269"/>
    </source>
</evidence>
<proteinExistence type="predicted"/>
<dbReference type="AlphaFoldDB" id="A0A6I6MT84"/>
<dbReference type="KEGG" id="tsv:DSM104635_01737"/>
<evidence type="ECO:0000313" key="1">
    <source>
        <dbReference type="EMBL" id="QGZ94902.1"/>
    </source>
</evidence>
<accession>A0A6I6MT84</accession>
<sequence length="732" mass="81622">MRRSFTMWGGGGHPIVPIGNAAEARALLDLFRVDALVTASDTAPVTRFVEAQTHLPWPLLGKELFKRRSPRLVDLEHPIALLDRYIFRDRAEATRDGASVDMATWDPTDPLADVFLATFGALPEGEESRDYTDSIVRRLMGRRITIQKDGVVPPFEWGRMPLASVQGEYLEQHYAVRNSWRYPGFYVGEASNFDDLVAYWNIKAAGVDLLFFDPSQAARYEGARPAWIDRVQRFRSEQDRNRGIALWHRRERPLEADLGFAPPIFDCAVDPALWNGLNLRAPIQYFAERSALATVDDRHKAPTAAFALADKPFSDVLPTTGQHFVLSVDPLVDLPAQSRATLRPPFVPALNPFLGRTAFSSSRHVRAEPAGLGFITSADTEDISISAVDTTALIAAIFETVGIKATPSKAGLVGTTLIHQMGGLNGCRPFKISGVRTLIERHRPDDTFSRSDAMQTIRAAHTPFPLSAYQWLHIEQRPAGAELKNSDVLGYLLDHGVFRGGLNFACPNCQLTFWKSLEEAAGRLECEYCGHSFNVARQLKDKDWAFRRSGLFGRDDNQEGALPVTLTLQQLVRHGGMRDGELYCTGMDLTSLTASIRTCETDFVVIASHGREERVQVAIGECKTRKPITADDVAKLKAVADAFPSARFNTFIVFSKLAPFTEDEIALIKPLNDGPRLRAILLTDRELEPYFTYERTKIEFDIDEVSTDFNDMANITDAVFFQNRRRAAAAET</sequence>
<organism evidence="1 2">
    <name type="scientific">Terricaulis silvestris</name>
    <dbReference type="NCBI Taxonomy" id="2686094"/>
    <lineage>
        <taxon>Bacteria</taxon>
        <taxon>Pseudomonadati</taxon>
        <taxon>Pseudomonadota</taxon>
        <taxon>Alphaproteobacteria</taxon>
        <taxon>Caulobacterales</taxon>
        <taxon>Caulobacteraceae</taxon>
        <taxon>Terricaulis</taxon>
    </lineage>
</organism>
<reference evidence="2" key="1">
    <citation type="submission" date="2019-12" db="EMBL/GenBank/DDBJ databases">
        <title>Complete genome of Terracaulis silvestris 0127_4.</title>
        <authorList>
            <person name="Vieira S."/>
            <person name="Riedel T."/>
            <person name="Sproer C."/>
            <person name="Pascual J."/>
            <person name="Boedeker C."/>
            <person name="Overmann J."/>
        </authorList>
    </citation>
    <scope>NUCLEOTIDE SEQUENCE [LARGE SCALE GENOMIC DNA]</scope>
    <source>
        <strain evidence="2">0127_4</strain>
    </source>
</reference>
<gene>
    <name evidence="1" type="ORF">DSM104635_01737</name>
</gene>